<dbReference type="EC" id="2.1.1.-" evidence="3"/>
<reference evidence="3 4" key="1">
    <citation type="submission" date="2024-02" db="EMBL/GenBank/DDBJ databases">
        <title>Expansion and revision of Xanthobacter and proposal of Roseixanthobacter gen. nov.</title>
        <authorList>
            <person name="Soltysiak M.P.M."/>
            <person name="Jalihal A."/>
            <person name="Ory A."/>
            <person name="Chrisophersen C."/>
            <person name="Lee A.D."/>
            <person name="Boulton J."/>
            <person name="Springer M."/>
        </authorList>
    </citation>
    <scope>NUCLEOTIDE SEQUENCE [LARGE SCALE GENOMIC DNA]</scope>
    <source>
        <strain evidence="3 4">23A</strain>
    </source>
</reference>
<dbReference type="GO" id="GO:0032259">
    <property type="term" value="P:methylation"/>
    <property type="evidence" value="ECO:0007669"/>
    <property type="project" value="UniProtKB-KW"/>
</dbReference>
<dbReference type="RefSeq" id="WP_393991181.1">
    <property type="nucleotide sequence ID" value="NZ_JBAFVH010000002.1"/>
</dbReference>
<dbReference type="SUPFAM" id="SSF53335">
    <property type="entry name" value="S-adenosyl-L-methionine-dependent methyltransferases"/>
    <property type="match status" value="1"/>
</dbReference>
<evidence type="ECO:0000256" key="2">
    <source>
        <dbReference type="ARBA" id="ARBA00022679"/>
    </source>
</evidence>
<dbReference type="PANTHER" id="PTHR40048">
    <property type="entry name" value="RHAMNOSYL O-METHYLTRANSFERASE"/>
    <property type="match status" value="1"/>
</dbReference>
<protein>
    <submittedName>
        <fullName evidence="3">Class I SAM-dependent methyltransferase</fullName>
        <ecNumber evidence="3">2.1.1.-</ecNumber>
    </submittedName>
</protein>
<accession>A0ABW6ZQZ6</accession>
<comment type="caution">
    <text evidence="3">The sequence shown here is derived from an EMBL/GenBank/DDBJ whole genome shotgun (WGS) entry which is preliminary data.</text>
</comment>
<name>A0ABW6ZQZ6_9HYPH</name>
<evidence type="ECO:0000313" key="4">
    <source>
        <dbReference type="Proteomes" id="UP001604002"/>
    </source>
</evidence>
<keyword evidence="2 3" id="KW-0808">Transferase</keyword>
<dbReference type="PANTHER" id="PTHR40048:SF1">
    <property type="entry name" value="RHAMNOSYL O-METHYLTRANSFERASE"/>
    <property type="match status" value="1"/>
</dbReference>
<dbReference type="Gene3D" id="3.40.50.150">
    <property type="entry name" value="Vaccinia Virus protein VP39"/>
    <property type="match status" value="1"/>
</dbReference>
<evidence type="ECO:0000256" key="1">
    <source>
        <dbReference type="ARBA" id="ARBA00022603"/>
    </source>
</evidence>
<dbReference type="Pfam" id="PF13578">
    <property type="entry name" value="Methyltransf_24"/>
    <property type="match status" value="1"/>
</dbReference>
<organism evidence="3 4">
    <name type="scientific">Xanthobacter oligotrophicus</name>
    <dbReference type="NCBI Taxonomy" id="2607286"/>
    <lineage>
        <taxon>Bacteria</taxon>
        <taxon>Pseudomonadati</taxon>
        <taxon>Pseudomonadota</taxon>
        <taxon>Alphaproteobacteria</taxon>
        <taxon>Hyphomicrobiales</taxon>
        <taxon>Xanthobacteraceae</taxon>
        <taxon>Xanthobacter</taxon>
    </lineage>
</organism>
<dbReference type="EMBL" id="JBAFVH010000002">
    <property type="protein sequence ID" value="MFG1371141.1"/>
    <property type="molecule type" value="Genomic_DNA"/>
</dbReference>
<gene>
    <name evidence="3" type="ORF">V5F32_03110</name>
</gene>
<keyword evidence="4" id="KW-1185">Reference proteome</keyword>
<sequence length="273" mass="30280">MSVEACRDTFPAVTFAFPEDLRLSAWSEHVPFAFWLIPVLRPRILVELGTYRGMSFLAFCQSVVASGTDTHAYAVDSWEGDAHAGALPPEIYADVKAVVDLKYAAFATLLRMDFDTATAHVADGSVDLLHIDGFHTYEAVSHDFETWRGKLSPDAVVLFHDTQVFERGFGVNRFWNEVRTQGGSFEFHHGHGLGVLAFGAARQRLVALMEAGESDTAYLRALFARLGRGLTDCQGRIEAEQRQHEAEAEIGRLSSSKDYRLGHTIRGLMSGRL</sequence>
<dbReference type="GO" id="GO:0008168">
    <property type="term" value="F:methyltransferase activity"/>
    <property type="evidence" value="ECO:0007669"/>
    <property type="project" value="UniProtKB-KW"/>
</dbReference>
<keyword evidence="1 3" id="KW-0489">Methyltransferase</keyword>
<dbReference type="Proteomes" id="UP001604002">
    <property type="component" value="Unassembled WGS sequence"/>
</dbReference>
<evidence type="ECO:0000313" key="3">
    <source>
        <dbReference type="EMBL" id="MFG1371141.1"/>
    </source>
</evidence>
<proteinExistence type="predicted"/>
<dbReference type="InterPro" id="IPR029063">
    <property type="entry name" value="SAM-dependent_MTases_sf"/>
</dbReference>